<protein>
    <submittedName>
        <fullName evidence="9">Short C-terminal domain-containing protein</fullName>
    </submittedName>
</protein>
<keyword evidence="3 6" id="KW-0812">Transmembrane</keyword>
<evidence type="ECO:0000256" key="6">
    <source>
        <dbReference type="SAM" id="Phobius"/>
    </source>
</evidence>
<dbReference type="Pfam" id="PF13396">
    <property type="entry name" value="PLDc_N"/>
    <property type="match status" value="1"/>
</dbReference>
<dbReference type="GO" id="GO:0005886">
    <property type="term" value="C:plasma membrane"/>
    <property type="evidence" value="ECO:0007669"/>
    <property type="project" value="UniProtKB-SubCell"/>
</dbReference>
<evidence type="ECO:0000259" key="8">
    <source>
        <dbReference type="Pfam" id="PF13396"/>
    </source>
</evidence>
<evidence type="ECO:0000313" key="10">
    <source>
        <dbReference type="Proteomes" id="UP000199482"/>
    </source>
</evidence>
<proteinExistence type="predicted"/>
<feature type="transmembrane region" description="Helical" evidence="6">
    <location>
        <begin position="54"/>
        <end position="73"/>
    </location>
</feature>
<evidence type="ECO:0000313" key="9">
    <source>
        <dbReference type="EMBL" id="SDT27897.1"/>
    </source>
</evidence>
<reference evidence="10" key="1">
    <citation type="submission" date="2016-10" db="EMBL/GenBank/DDBJ databases">
        <authorList>
            <person name="Varghese N."/>
            <person name="Submissions S."/>
        </authorList>
    </citation>
    <scope>NUCLEOTIDE SEQUENCE [LARGE SCALE GENOMIC DNA]</scope>
    <source>
        <strain evidence="10">CPCC 202695</strain>
    </source>
</reference>
<dbReference type="EMBL" id="LT629755">
    <property type="protein sequence ID" value="SDT27897.1"/>
    <property type="molecule type" value="Genomic_DNA"/>
</dbReference>
<dbReference type="Pfam" id="PF09851">
    <property type="entry name" value="SHOCT"/>
    <property type="match status" value="1"/>
</dbReference>
<dbReference type="AlphaFoldDB" id="A0A1H1Z2S4"/>
<accession>A0A1H1Z2S4</accession>
<evidence type="ECO:0000256" key="1">
    <source>
        <dbReference type="ARBA" id="ARBA00004651"/>
    </source>
</evidence>
<keyword evidence="4 6" id="KW-1133">Transmembrane helix</keyword>
<dbReference type="Proteomes" id="UP000199482">
    <property type="component" value="Chromosome I"/>
</dbReference>
<comment type="subcellular location">
    <subcellularLocation>
        <location evidence="1">Cell membrane</location>
        <topology evidence="1">Multi-pass membrane protein</topology>
    </subcellularLocation>
</comment>
<evidence type="ECO:0000256" key="2">
    <source>
        <dbReference type="ARBA" id="ARBA00022475"/>
    </source>
</evidence>
<evidence type="ECO:0000256" key="5">
    <source>
        <dbReference type="ARBA" id="ARBA00023136"/>
    </source>
</evidence>
<gene>
    <name evidence="9" type="ORF">SAMN04489721_2976</name>
</gene>
<keyword evidence="5 6" id="KW-0472">Membrane</keyword>
<organism evidence="9 10">
    <name type="scientific">Agromyces flavus</name>
    <dbReference type="NCBI Taxonomy" id="589382"/>
    <lineage>
        <taxon>Bacteria</taxon>
        <taxon>Bacillati</taxon>
        <taxon>Actinomycetota</taxon>
        <taxon>Actinomycetes</taxon>
        <taxon>Micrococcales</taxon>
        <taxon>Microbacteriaceae</taxon>
        <taxon>Agromyces</taxon>
    </lineage>
</organism>
<evidence type="ECO:0000256" key="3">
    <source>
        <dbReference type="ARBA" id="ARBA00022692"/>
    </source>
</evidence>
<feature type="transmembrane region" description="Helical" evidence="6">
    <location>
        <begin position="20"/>
        <end position="42"/>
    </location>
</feature>
<dbReference type="STRING" id="589382.SAMN04489721_2976"/>
<evidence type="ECO:0000259" key="7">
    <source>
        <dbReference type="Pfam" id="PF09851"/>
    </source>
</evidence>
<dbReference type="InterPro" id="IPR018649">
    <property type="entry name" value="SHOCT"/>
</dbReference>
<sequence length="138" mass="16082">MARSGTTEGADVDLWSWIWFYFWMFAYVAYILVLIYIIIDIFRDHQLNGWLKALWLILLVFLPWITGLVYLIVRGKGMAERSARKQVEYQEYSQEEMRKISFASPTEEISKAQALRDQGVITDGEFEAIKAKALGSKF</sequence>
<evidence type="ECO:0000256" key="4">
    <source>
        <dbReference type="ARBA" id="ARBA00022989"/>
    </source>
</evidence>
<feature type="domain" description="Cardiolipin synthase N-terminal" evidence="8">
    <location>
        <begin position="33"/>
        <end position="74"/>
    </location>
</feature>
<feature type="domain" description="SHOCT" evidence="7">
    <location>
        <begin position="107"/>
        <end position="134"/>
    </location>
</feature>
<dbReference type="InterPro" id="IPR027379">
    <property type="entry name" value="CLS_N"/>
</dbReference>
<name>A0A1H1Z2S4_9MICO</name>
<keyword evidence="2" id="KW-1003">Cell membrane</keyword>